<feature type="coiled-coil region" evidence="1">
    <location>
        <begin position="74"/>
        <end position="101"/>
    </location>
</feature>
<sequence length="162" mass="18618">MTTRKRKYQEMNVKKGLKDFQREIMSFLEANTKTQMANIMKLRKEFAEIKSEIHAIKSTSESVNTNRSNIDLELAGIKTENRSLREKLMDLESTLTRIKETQGSSKSVSCDYERVETQDCFQATVLPVDTKDHNLGYDDGVSLRSVNIESTPKQLGKLYIFI</sequence>
<name>A0AAV1JCT1_9NEOP</name>
<dbReference type="AlphaFoldDB" id="A0AAV1JCT1"/>
<evidence type="ECO:0000313" key="2">
    <source>
        <dbReference type="EMBL" id="CAK1546230.1"/>
    </source>
</evidence>
<evidence type="ECO:0000313" key="3">
    <source>
        <dbReference type="Proteomes" id="UP001497472"/>
    </source>
</evidence>
<keyword evidence="3" id="KW-1185">Reference proteome</keyword>
<keyword evidence="1" id="KW-0175">Coiled coil</keyword>
<gene>
    <name evidence="2" type="ORF">LNINA_LOCUS5819</name>
</gene>
<proteinExistence type="predicted"/>
<dbReference type="EMBL" id="CAVLEF010000007">
    <property type="protein sequence ID" value="CAK1546230.1"/>
    <property type="molecule type" value="Genomic_DNA"/>
</dbReference>
<comment type="caution">
    <text evidence="2">The sequence shown here is derived from an EMBL/GenBank/DDBJ whole genome shotgun (WGS) entry which is preliminary data.</text>
</comment>
<protein>
    <submittedName>
        <fullName evidence="2">Uncharacterized protein</fullName>
    </submittedName>
</protein>
<evidence type="ECO:0000256" key="1">
    <source>
        <dbReference type="SAM" id="Coils"/>
    </source>
</evidence>
<organism evidence="2 3">
    <name type="scientific">Leptosia nina</name>
    <dbReference type="NCBI Taxonomy" id="320188"/>
    <lineage>
        <taxon>Eukaryota</taxon>
        <taxon>Metazoa</taxon>
        <taxon>Ecdysozoa</taxon>
        <taxon>Arthropoda</taxon>
        <taxon>Hexapoda</taxon>
        <taxon>Insecta</taxon>
        <taxon>Pterygota</taxon>
        <taxon>Neoptera</taxon>
        <taxon>Endopterygota</taxon>
        <taxon>Lepidoptera</taxon>
        <taxon>Glossata</taxon>
        <taxon>Ditrysia</taxon>
        <taxon>Papilionoidea</taxon>
        <taxon>Pieridae</taxon>
        <taxon>Pierinae</taxon>
        <taxon>Leptosia</taxon>
    </lineage>
</organism>
<dbReference type="Proteomes" id="UP001497472">
    <property type="component" value="Unassembled WGS sequence"/>
</dbReference>
<accession>A0AAV1JCT1</accession>
<reference evidence="2 3" key="1">
    <citation type="submission" date="2023-11" db="EMBL/GenBank/DDBJ databases">
        <authorList>
            <person name="Okamura Y."/>
        </authorList>
    </citation>
    <scope>NUCLEOTIDE SEQUENCE [LARGE SCALE GENOMIC DNA]</scope>
</reference>